<dbReference type="InterPro" id="IPR017741">
    <property type="entry name" value="FAD-dependent_OxRdtase_HpnW"/>
</dbReference>
<comment type="caution">
    <text evidence="6">The sequence shown here is derived from an EMBL/GenBank/DDBJ whole genome shotgun (WGS) entry which is preliminary data.</text>
</comment>
<protein>
    <submittedName>
        <fullName evidence="6">TIGR03364 family FAD-dependent oxidoreductase</fullName>
    </submittedName>
</protein>
<reference evidence="6" key="1">
    <citation type="submission" date="2018-10" db="EMBL/GenBank/DDBJ databases">
        <title>Iterative Subtractive Binning of Freshwater Chronoseries Metagenomes Recovers Nearly Complete Genomes from over Four Hundred Novel Species.</title>
        <authorList>
            <person name="Rodriguez-R L.M."/>
            <person name="Tsementzi D."/>
            <person name="Luo C."/>
            <person name="Konstantinidis K.T."/>
        </authorList>
    </citation>
    <scope>NUCLEOTIDE SEQUENCE</scope>
    <source>
        <strain evidence="6">WB5_2A_028</strain>
    </source>
</reference>
<dbReference type="AlphaFoldDB" id="A0A965LKZ9"/>
<dbReference type="Gene3D" id="3.50.50.60">
    <property type="entry name" value="FAD/NAD(P)-binding domain"/>
    <property type="match status" value="1"/>
</dbReference>
<dbReference type="GO" id="GO:0016491">
    <property type="term" value="F:oxidoreductase activity"/>
    <property type="evidence" value="ECO:0007669"/>
    <property type="project" value="UniProtKB-KW"/>
</dbReference>
<dbReference type="InterPro" id="IPR036188">
    <property type="entry name" value="FAD/NAD-bd_sf"/>
</dbReference>
<organism evidence="6 7">
    <name type="scientific">Candidatus Fonsibacter lacus</name>
    <dbReference type="NCBI Taxonomy" id="2576439"/>
    <lineage>
        <taxon>Bacteria</taxon>
        <taxon>Pseudomonadati</taxon>
        <taxon>Pseudomonadota</taxon>
        <taxon>Alphaproteobacteria</taxon>
        <taxon>Candidatus Pelagibacterales</taxon>
        <taxon>Candidatus Pelagibacterales incertae sedis</taxon>
        <taxon>Candidatus Fonsibacter</taxon>
    </lineage>
</organism>
<keyword evidence="4" id="KW-0560">Oxidoreductase</keyword>
<evidence type="ECO:0000259" key="5">
    <source>
        <dbReference type="Pfam" id="PF01266"/>
    </source>
</evidence>
<dbReference type="PANTHER" id="PTHR13847">
    <property type="entry name" value="SARCOSINE DEHYDROGENASE-RELATED"/>
    <property type="match status" value="1"/>
</dbReference>
<dbReference type="GO" id="GO:0005737">
    <property type="term" value="C:cytoplasm"/>
    <property type="evidence" value="ECO:0007669"/>
    <property type="project" value="TreeGrafter"/>
</dbReference>
<dbReference type="EMBL" id="RFXN01000036">
    <property type="protein sequence ID" value="NBR93924.1"/>
    <property type="molecule type" value="Genomic_DNA"/>
</dbReference>
<proteinExistence type="inferred from homology"/>
<evidence type="ECO:0000256" key="3">
    <source>
        <dbReference type="ARBA" id="ARBA00022630"/>
    </source>
</evidence>
<evidence type="ECO:0000256" key="2">
    <source>
        <dbReference type="ARBA" id="ARBA00009410"/>
    </source>
</evidence>
<gene>
    <name evidence="6" type="ORF">EBT44_03680</name>
</gene>
<comment type="similarity">
    <text evidence="2">Belongs to the DadA oxidoreductase family.</text>
</comment>
<keyword evidence="3" id="KW-0285">Flavoprotein</keyword>
<comment type="cofactor">
    <cofactor evidence="1">
        <name>FAD</name>
        <dbReference type="ChEBI" id="CHEBI:57692"/>
    </cofactor>
</comment>
<evidence type="ECO:0000256" key="4">
    <source>
        <dbReference type="ARBA" id="ARBA00023002"/>
    </source>
</evidence>
<feature type="domain" description="FAD dependent oxidoreductase" evidence="5">
    <location>
        <begin position="2"/>
        <end position="367"/>
    </location>
</feature>
<dbReference type="Proteomes" id="UP000740727">
    <property type="component" value="Unassembled WGS sequence"/>
</dbReference>
<dbReference type="PANTHER" id="PTHR13847:SF286">
    <property type="entry name" value="D-AMINO ACID DEHYDROGENASE"/>
    <property type="match status" value="1"/>
</dbReference>
<sequence length="376" mass="41824">MKIAIIGGGILGTTHALAAVAAGFHVIQFERDDEARSASVRNFGLIWVSGRSSGPEWEISLRARQLWDELHRRIPEMIFRPEGSLTLAVNEAEEAVMHQCLSKSDAEARQWRILSKAETQEINPALKGNYLSSLYCPLDAIVEPGSVLHSMRKFLSTQKKYTWRNKSDVAAVQDLNNHVLLTLRDGEEIACDKVILCAGADHGSLFKEHFDAAPLRKVRIQMMRTAPFEKKLTTSVADGDSMRYYPAYQVPTLDGLPPQPPIAHEKHMQLLMVQRIDGTLTIGDTHEYEEPFDFALDERPYTYLHQLASALVGVQLPEITHRWSGVYSQRSDGAICDRRAISANITSITGPGGRGNTLAPALAEETIQELITGVRK</sequence>
<accession>A0A965LKZ9</accession>
<dbReference type="NCBIfam" id="TIGR03364">
    <property type="entry name" value="HpnW_proposed"/>
    <property type="match status" value="1"/>
</dbReference>
<evidence type="ECO:0000313" key="6">
    <source>
        <dbReference type="EMBL" id="NBR93924.1"/>
    </source>
</evidence>
<dbReference type="SUPFAM" id="SSF51905">
    <property type="entry name" value="FAD/NAD(P)-binding domain"/>
    <property type="match status" value="1"/>
</dbReference>
<dbReference type="Pfam" id="PF01266">
    <property type="entry name" value="DAO"/>
    <property type="match status" value="1"/>
</dbReference>
<dbReference type="InterPro" id="IPR006076">
    <property type="entry name" value="FAD-dep_OxRdtase"/>
</dbReference>
<dbReference type="Gene3D" id="3.30.9.10">
    <property type="entry name" value="D-Amino Acid Oxidase, subunit A, domain 2"/>
    <property type="match status" value="1"/>
</dbReference>
<evidence type="ECO:0000313" key="7">
    <source>
        <dbReference type="Proteomes" id="UP000740727"/>
    </source>
</evidence>
<evidence type="ECO:0000256" key="1">
    <source>
        <dbReference type="ARBA" id="ARBA00001974"/>
    </source>
</evidence>
<name>A0A965LKZ9_9PROT</name>